<feature type="domain" description="SHOCT" evidence="1">
    <location>
        <begin position="23"/>
        <end position="48"/>
    </location>
</feature>
<organism evidence="2 3">
    <name type="scientific">Streptomyces finlayi</name>
    <dbReference type="NCBI Taxonomy" id="67296"/>
    <lineage>
        <taxon>Bacteria</taxon>
        <taxon>Bacillati</taxon>
        <taxon>Actinomycetota</taxon>
        <taxon>Actinomycetes</taxon>
        <taxon>Kitasatosporales</taxon>
        <taxon>Streptomycetaceae</taxon>
        <taxon>Streptomyces</taxon>
    </lineage>
</organism>
<protein>
    <recommendedName>
        <fullName evidence="1">SHOCT domain-containing protein</fullName>
    </recommendedName>
</protein>
<gene>
    <name evidence="2" type="ORF">GCM10010334_27160</name>
</gene>
<dbReference type="EMBL" id="BMVC01000004">
    <property type="protein sequence ID" value="GHC91781.1"/>
    <property type="molecule type" value="Genomic_DNA"/>
</dbReference>
<reference evidence="2" key="1">
    <citation type="journal article" date="2014" name="Int. J. Syst. Evol. Microbiol.">
        <title>Complete genome sequence of Corynebacterium casei LMG S-19264T (=DSM 44701T), isolated from a smear-ripened cheese.</title>
        <authorList>
            <consortium name="US DOE Joint Genome Institute (JGI-PGF)"/>
            <person name="Walter F."/>
            <person name="Albersmeier A."/>
            <person name="Kalinowski J."/>
            <person name="Ruckert C."/>
        </authorList>
    </citation>
    <scope>NUCLEOTIDE SEQUENCE</scope>
    <source>
        <strain evidence="2">JCM 4637</strain>
    </source>
</reference>
<dbReference type="Proteomes" id="UP000638353">
    <property type="component" value="Unassembled WGS sequence"/>
</dbReference>
<dbReference type="AlphaFoldDB" id="A0A918WWT9"/>
<dbReference type="Pfam" id="PF09851">
    <property type="entry name" value="SHOCT"/>
    <property type="match status" value="1"/>
</dbReference>
<evidence type="ECO:0000313" key="3">
    <source>
        <dbReference type="Proteomes" id="UP000638353"/>
    </source>
</evidence>
<dbReference type="InterPro" id="IPR018649">
    <property type="entry name" value="SHOCT"/>
</dbReference>
<proteinExistence type="predicted"/>
<evidence type="ECO:0000259" key="1">
    <source>
        <dbReference type="Pfam" id="PF09851"/>
    </source>
</evidence>
<dbReference type="RefSeq" id="WP_229897775.1">
    <property type="nucleotide sequence ID" value="NZ_BMVC01000004.1"/>
</dbReference>
<sequence length="111" mass="11376">MAGALPAPAVATGPNGEASALVERLERLAALHRSGALSDDEFTRAKQRMIGARAAAGPPPGRCVTFRPGRGEDAALSREAFDSGRGPALRAGAEPWSLPVGCVAVMAEQAR</sequence>
<name>A0A918WWT9_9ACTN</name>
<comment type="caution">
    <text evidence="2">The sequence shown here is derived from an EMBL/GenBank/DDBJ whole genome shotgun (WGS) entry which is preliminary data.</text>
</comment>
<accession>A0A918WWT9</accession>
<reference evidence="2" key="2">
    <citation type="submission" date="2020-09" db="EMBL/GenBank/DDBJ databases">
        <authorList>
            <person name="Sun Q."/>
            <person name="Ohkuma M."/>
        </authorList>
    </citation>
    <scope>NUCLEOTIDE SEQUENCE</scope>
    <source>
        <strain evidence="2">JCM 4637</strain>
    </source>
</reference>
<evidence type="ECO:0000313" key="2">
    <source>
        <dbReference type="EMBL" id="GHC91781.1"/>
    </source>
</evidence>